<evidence type="ECO:0000313" key="5">
    <source>
        <dbReference type="Proteomes" id="UP000032749"/>
    </source>
</evidence>
<dbReference type="InterPro" id="IPR027385">
    <property type="entry name" value="Beta-barrel_OMP"/>
</dbReference>
<dbReference type="Pfam" id="PF13505">
    <property type="entry name" value="OMP_b-brl"/>
    <property type="match status" value="1"/>
</dbReference>
<feature type="domain" description="Outer membrane protein beta-barrel" evidence="3">
    <location>
        <begin position="10"/>
        <end position="154"/>
    </location>
</feature>
<dbReference type="SUPFAM" id="SSF56925">
    <property type="entry name" value="OMPA-like"/>
    <property type="match status" value="1"/>
</dbReference>
<dbReference type="Proteomes" id="UP000032749">
    <property type="component" value="Chromosome"/>
</dbReference>
<feature type="chain" id="PRO_5004374227" description="Outer membrane protein beta-barrel domain-containing protein" evidence="2">
    <location>
        <begin position="20"/>
        <end position="171"/>
    </location>
</feature>
<name>R4YK60_OLEAN</name>
<feature type="signal peptide" evidence="2">
    <location>
        <begin position="1"/>
        <end position="19"/>
    </location>
</feature>
<dbReference type="EMBL" id="FO203512">
    <property type="protein sequence ID" value="CCK74560.1"/>
    <property type="molecule type" value="Genomic_DNA"/>
</dbReference>
<evidence type="ECO:0000259" key="3">
    <source>
        <dbReference type="Pfam" id="PF13505"/>
    </source>
</evidence>
<gene>
    <name evidence="4" type="ORF">OLEAN_C03840</name>
</gene>
<organism evidence="4 5">
    <name type="scientific">Oleispira antarctica RB-8</name>
    <dbReference type="NCBI Taxonomy" id="698738"/>
    <lineage>
        <taxon>Bacteria</taxon>
        <taxon>Pseudomonadati</taxon>
        <taxon>Pseudomonadota</taxon>
        <taxon>Gammaproteobacteria</taxon>
        <taxon>Oceanospirillales</taxon>
        <taxon>Oceanospirillaceae</taxon>
        <taxon>Oleispira</taxon>
    </lineage>
</organism>
<dbReference type="STRING" id="698738.OLEAN_C03840"/>
<keyword evidence="1 2" id="KW-0732">Signal</keyword>
<keyword evidence="5" id="KW-1185">Reference proteome</keyword>
<dbReference type="AlphaFoldDB" id="R4YK60"/>
<dbReference type="KEGG" id="oai:OLEAN_C03840"/>
<evidence type="ECO:0000256" key="1">
    <source>
        <dbReference type="ARBA" id="ARBA00022729"/>
    </source>
</evidence>
<dbReference type="HOGENOM" id="CLU_1561349_0_0_6"/>
<dbReference type="InterPro" id="IPR011250">
    <property type="entry name" value="OMP/PagP_B-barrel"/>
</dbReference>
<evidence type="ECO:0000313" key="4">
    <source>
        <dbReference type="EMBL" id="CCK74560.1"/>
    </source>
</evidence>
<reference evidence="4 5" key="1">
    <citation type="journal article" date="2013" name="Nat. Commun.">
        <title>Genome sequence and functional genomic analysis of the oil-degrading bacterium Oleispira antarctica.</title>
        <authorList>
            <person name="Kube M."/>
            <person name="Chernikova T.N."/>
            <person name="Al-Ramahi Y."/>
            <person name="Beloqui A."/>
            <person name="Lopez-Cortez N."/>
            <person name="Guazzaroni M.E."/>
            <person name="Heipieper H.J."/>
            <person name="Klages S."/>
            <person name="Kotsyurbenko O.R."/>
            <person name="Langer I."/>
            <person name="Nechitaylo T.Y."/>
            <person name="Lunsdorf H."/>
            <person name="Fernandez M."/>
            <person name="Juarez S."/>
            <person name="Ciordia S."/>
            <person name="Singer A."/>
            <person name="Kagan O."/>
            <person name="Egorova O."/>
            <person name="Petit P.A."/>
            <person name="Stogios P."/>
            <person name="Kim Y."/>
            <person name="Tchigvintsev A."/>
            <person name="Flick R."/>
            <person name="Denaro R."/>
            <person name="Genovese M."/>
            <person name="Albar J.P."/>
            <person name="Reva O.N."/>
            <person name="Martinez-Gomariz M."/>
            <person name="Tran H."/>
            <person name="Ferrer M."/>
            <person name="Savchenko A."/>
            <person name="Yakunin A.F."/>
            <person name="Yakimov M.M."/>
            <person name="Golyshina O.V."/>
            <person name="Reinhardt R."/>
            <person name="Golyshin P.N."/>
        </authorList>
    </citation>
    <scope>NUCLEOTIDE SEQUENCE [LARGE SCALE GENOMIC DNA]</scope>
</reference>
<protein>
    <recommendedName>
        <fullName evidence="3">Outer membrane protein beta-barrel domain-containing protein</fullName>
    </recommendedName>
</protein>
<proteinExistence type="predicted"/>
<evidence type="ECO:0000256" key="2">
    <source>
        <dbReference type="SAM" id="SignalP"/>
    </source>
</evidence>
<sequence length="171" mass="18160">MKKLLITSLLTIAASQVFADEQQDTASPKGLYVGAGVSYNNLDFGSVIKGAGNEAASGIQIFAGVPIANAIKDIETFAEVGFFRTSSFDFGPGNKERVTGISGSVVLQRNLTEVDPNLYGLARVGLEVGDDDGIFMGIGAGYRITPKVDVRAEFVNKDLISSYQANALIRF</sequence>
<accession>R4YK60</accession>
<dbReference type="OrthoDB" id="9782229at2"/>